<dbReference type="Proteomes" id="UP001234178">
    <property type="component" value="Unassembled WGS sequence"/>
</dbReference>
<proteinExistence type="predicted"/>
<accession>A0ABQ9Z1R8</accession>
<evidence type="ECO:0000313" key="2">
    <source>
        <dbReference type="Proteomes" id="UP001234178"/>
    </source>
</evidence>
<reference evidence="1 2" key="1">
    <citation type="journal article" date="2023" name="Nucleic Acids Res.">
        <title>The hologenome of Daphnia magna reveals possible DNA methylation and microbiome-mediated evolution of the host genome.</title>
        <authorList>
            <person name="Chaturvedi A."/>
            <person name="Li X."/>
            <person name="Dhandapani V."/>
            <person name="Marshall H."/>
            <person name="Kissane S."/>
            <person name="Cuenca-Cambronero M."/>
            <person name="Asole G."/>
            <person name="Calvet F."/>
            <person name="Ruiz-Romero M."/>
            <person name="Marangio P."/>
            <person name="Guigo R."/>
            <person name="Rago D."/>
            <person name="Mirbahai L."/>
            <person name="Eastwood N."/>
            <person name="Colbourne J.K."/>
            <person name="Zhou J."/>
            <person name="Mallon E."/>
            <person name="Orsini L."/>
        </authorList>
    </citation>
    <scope>NUCLEOTIDE SEQUENCE [LARGE SCALE GENOMIC DNA]</scope>
    <source>
        <strain evidence="1">LRV0_1</strain>
    </source>
</reference>
<sequence>MVPRLPTSIAAAEWSGQIYLHLLTLFRVSARTSRLHWIWIALDKIYPYAKLLLSNRSIRADLTNPMRDQNSDFVEIWVKFSIVPI</sequence>
<name>A0ABQ9Z1R8_9CRUS</name>
<dbReference type="EMBL" id="JAOYFB010000002">
    <property type="protein sequence ID" value="KAK4006818.1"/>
    <property type="molecule type" value="Genomic_DNA"/>
</dbReference>
<gene>
    <name evidence="1" type="ORF">OUZ56_011976</name>
</gene>
<protein>
    <submittedName>
        <fullName evidence="1">Uncharacterized protein</fullName>
    </submittedName>
</protein>
<comment type="caution">
    <text evidence="1">The sequence shown here is derived from an EMBL/GenBank/DDBJ whole genome shotgun (WGS) entry which is preliminary data.</text>
</comment>
<keyword evidence="2" id="KW-1185">Reference proteome</keyword>
<organism evidence="1 2">
    <name type="scientific">Daphnia magna</name>
    <dbReference type="NCBI Taxonomy" id="35525"/>
    <lineage>
        <taxon>Eukaryota</taxon>
        <taxon>Metazoa</taxon>
        <taxon>Ecdysozoa</taxon>
        <taxon>Arthropoda</taxon>
        <taxon>Crustacea</taxon>
        <taxon>Branchiopoda</taxon>
        <taxon>Diplostraca</taxon>
        <taxon>Cladocera</taxon>
        <taxon>Anomopoda</taxon>
        <taxon>Daphniidae</taxon>
        <taxon>Daphnia</taxon>
    </lineage>
</organism>
<evidence type="ECO:0000313" key="1">
    <source>
        <dbReference type="EMBL" id="KAK4006818.1"/>
    </source>
</evidence>